<dbReference type="Proteomes" id="UP001346869">
    <property type="component" value="Unassembled WGS sequence"/>
</dbReference>
<evidence type="ECO:0000256" key="1">
    <source>
        <dbReference type="SAM" id="MobiDB-lite"/>
    </source>
</evidence>
<comment type="caution">
    <text evidence="2">The sequence shown here is derived from an EMBL/GenBank/DDBJ whole genome shotgun (WGS) entry which is preliminary data.</text>
</comment>
<reference evidence="2 3" key="2">
    <citation type="journal article" date="2023" name="Mol. Biol. Evol.">
        <title>Genomics of Secondarily Temperate Adaptation in the Only Non-Antarctic Icefish.</title>
        <authorList>
            <person name="Rivera-Colon A.G."/>
            <person name="Rayamajhi N."/>
            <person name="Minhas B.F."/>
            <person name="Madrigal G."/>
            <person name="Bilyk K.T."/>
            <person name="Yoon V."/>
            <person name="Hune M."/>
            <person name="Gregory S."/>
            <person name="Cheng C.H.C."/>
            <person name="Catchen J.M."/>
        </authorList>
    </citation>
    <scope>NUCLEOTIDE SEQUENCE [LARGE SCALE GENOMIC DNA]</scope>
    <source>
        <strain evidence="2">JMC-PN-2008</strain>
    </source>
</reference>
<sequence length="71" mass="7773">MVASVPTLTCHVTAVMGLSMAAQTTGSQEARFLWLLGERGERMGGQGLMISREVKDDDRQRGQRVSLQVHS</sequence>
<proteinExistence type="predicted"/>
<evidence type="ECO:0000313" key="2">
    <source>
        <dbReference type="EMBL" id="KAK5865990.1"/>
    </source>
</evidence>
<feature type="region of interest" description="Disordered" evidence="1">
    <location>
        <begin position="51"/>
        <end position="71"/>
    </location>
</feature>
<dbReference type="EMBL" id="JAUZQC010000009">
    <property type="protein sequence ID" value="KAK5865990.1"/>
    <property type="molecule type" value="Genomic_DNA"/>
</dbReference>
<keyword evidence="3" id="KW-1185">Reference proteome</keyword>
<feature type="compositionally biased region" description="Basic and acidic residues" evidence="1">
    <location>
        <begin position="52"/>
        <end position="61"/>
    </location>
</feature>
<name>A0AAN7XU46_ELEMC</name>
<reference evidence="2 3" key="1">
    <citation type="journal article" date="2023" name="Genes (Basel)">
        <title>Chromosome-Level Genome Assembly and Circadian Gene Repertoire of the Patagonia Blennie Eleginops maclovinus-The Closest Ancestral Proxy of Antarctic Cryonotothenioids.</title>
        <authorList>
            <person name="Cheng C.C."/>
            <person name="Rivera-Colon A.G."/>
            <person name="Minhas B.F."/>
            <person name="Wilson L."/>
            <person name="Rayamajhi N."/>
            <person name="Vargas-Chacoff L."/>
            <person name="Catchen J.M."/>
        </authorList>
    </citation>
    <scope>NUCLEOTIDE SEQUENCE [LARGE SCALE GENOMIC DNA]</scope>
    <source>
        <strain evidence="2">JMC-PN-2008</strain>
    </source>
</reference>
<accession>A0AAN7XU46</accession>
<gene>
    <name evidence="2" type="ORF">PBY51_020215</name>
</gene>
<protein>
    <submittedName>
        <fullName evidence="2">Uncharacterized protein</fullName>
    </submittedName>
</protein>
<organism evidence="2 3">
    <name type="scientific">Eleginops maclovinus</name>
    <name type="common">Patagonian blennie</name>
    <name type="synonym">Eleginus maclovinus</name>
    <dbReference type="NCBI Taxonomy" id="56733"/>
    <lineage>
        <taxon>Eukaryota</taxon>
        <taxon>Metazoa</taxon>
        <taxon>Chordata</taxon>
        <taxon>Craniata</taxon>
        <taxon>Vertebrata</taxon>
        <taxon>Euteleostomi</taxon>
        <taxon>Actinopterygii</taxon>
        <taxon>Neopterygii</taxon>
        <taxon>Teleostei</taxon>
        <taxon>Neoteleostei</taxon>
        <taxon>Acanthomorphata</taxon>
        <taxon>Eupercaria</taxon>
        <taxon>Perciformes</taxon>
        <taxon>Notothenioidei</taxon>
        <taxon>Eleginopidae</taxon>
        <taxon>Eleginops</taxon>
    </lineage>
</organism>
<evidence type="ECO:0000313" key="3">
    <source>
        <dbReference type="Proteomes" id="UP001346869"/>
    </source>
</evidence>
<dbReference type="AlphaFoldDB" id="A0AAN7XU46"/>